<accession>A0ABP7EEW8</accession>
<proteinExistence type="predicted"/>
<dbReference type="SMART" id="SM00028">
    <property type="entry name" value="TPR"/>
    <property type="match status" value="5"/>
</dbReference>
<dbReference type="EMBL" id="BAABBF010000007">
    <property type="protein sequence ID" value="GAA3718235.1"/>
    <property type="molecule type" value="Genomic_DNA"/>
</dbReference>
<evidence type="ECO:0000313" key="3">
    <source>
        <dbReference type="Proteomes" id="UP001500523"/>
    </source>
</evidence>
<dbReference type="SUPFAM" id="SSF48452">
    <property type="entry name" value="TPR-like"/>
    <property type="match status" value="2"/>
</dbReference>
<name>A0ABP7EEW8_9SPHN</name>
<gene>
    <name evidence="2" type="ORF">GCM10022268_28220</name>
</gene>
<protein>
    <recommendedName>
        <fullName evidence="4">Tetratricopeptide repeat protein</fullName>
    </recommendedName>
</protein>
<dbReference type="Pfam" id="PF14559">
    <property type="entry name" value="TPR_19"/>
    <property type="match status" value="1"/>
</dbReference>
<keyword evidence="1" id="KW-0802">TPR repeat</keyword>
<feature type="repeat" description="TPR" evidence="1">
    <location>
        <begin position="346"/>
        <end position="379"/>
    </location>
</feature>
<organism evidence="2 3">
    <name type="scientific">Sphingomonas cynarae</name>
    <dbReference type="NCBI Taxonomy" id="930197"/>
    <lineage>
        <taxon>Bacteria</taxon>
        <taxon>Pseudomonadati</taxon>
        <taxon>Pseudomonadota</taxon>
        <taxon>Alphaproteobacteria</taxon>
        <taxon>Sphingomonadales</taxon>
        <taxon>Sphingomonadaceae</taxon>
        <taxon>Sphingomonas</taxon>
    </lineage>
</organism>
<dbReference type="InterPro" id="IPR011990">
    <property type="entry name" value="TPR-like_helical_dom_sf"/>
</dbReference>
<dbReference type="Gene3D" id="1.25.40.10">
    <property type="entry name" value="Tetratricopeptide repeat domain"/>
    <property type="match status" value="4"/>
</dbReference>
<dbReference type="InterPro" id="IPR019734">
    <property type="entry name" value="TPR_rpt"/>
</dbReference>
<dbReference type="RefSeq" id="WP_344694056.1">
    <property type="nucleotide sequence ID" value="NZ_BAABBF010000007.1"/>
</dbReference>
<sequence>MRSGTALTAMAFVLAAGVGGLDGARAQAAVERVVVPSIASLLATPHVDEAMVRSLYRRATVQGTAAAVDAQLLAAAGRTDAPPARRARACIVRSLLAWQDGRIADADVAAQAAVTLAPGPETWLTHARLLDAMGRPARAALLFAQVAAATRDPEERTALRLRAAIAADDRDTAAIAALVAEATPRARRGIAELLNLLGKPADALAIYSRAAGGDTTFPAQLRMAQWAIAAGDRGAATTAAWAAYGAATTSADRRYALALLAEAYRNAGDLPGLLTFLGTRSGPDVVQLRLDTLVELGRFDDALTLVRGGGDPALRAQLPGLLDLAGRRDALIAEYDRLMAREPAVLRWYDALAVLHLSVGEREQALAVFRRLFATNPRDPGLLTDAARRMIAMGLTAPALEMIGRSEAGRAGGDPARANAIRFFQFESEMTQGRTDAAIAVLADLDRGLPRSDPQRIAVADGYERLGREADALRVLAALEAAGFPLDFDEQVHVARLERGQGKGEAALARLRGLWLKTSLPAQRSFLEMQILADARKLERLDGLAQEVQAAVAAGDDRGVELLVALRLARNDRAGARRAVDAFAAAPGSARPDALKRLAALNQRLGDSDRYRATLTRLVAVDPAHAETYLQQLVRDVAGRPARGTRPTVSTAELDTLLARLNAVRAGRSGGGQAEARRFSAGVYAIAGQTDRAIALYREAVAAAPADQDATLGLVNLLNANGRRAQAIAMLQYRAEFATTPQDQAQALEALAGILAATSGGAEPEQSPQYAQTRLSWARRLLYWRLARSDGDGGLYDQLADVSEQIGDTRSQRRAREAALAVEGTQRAASLRQLIALASGAGEGGGAVVGDNDAKALYGRRLTALRQPYPADVYTELAAAMLVQHDLAGAARAFGLIEEIPGLVNVDALKGDAYRAAGYLPQALAGYSRGLLRDRGDKGLILKTAILQEQAGDPALAGSLYWTSLRDALMRLPPGRPADAAGQAAVVSPFDDSVLEGLLFVWPTETTARREIGETIERMTREAMTQTASWRDATRLRRLLDVARRLAASGRDLSVLAAIGPLLDARFAGDAAYLRDRAAFRNLTGEPRSQSTAATPAGDPDWIAGALNVQARDGENAELRLALAMERGDDAGLARLFADAAQQEIAIRRALTPTDYVYESPLNAMLMMAANGLSAAQLRGAVLAPLDAAGIREDALFDLLRTAPDRLATLERKAGGPLLSNERAMVLIRTRLSDPAPRRATLRRQGGKLANAMDGIVSRFSPDEQVTLYTGLVEDQQRTGRASVLSPMLEQRLLRQPLSADMQARMTVAIRKAMGADVLMLTLARQLFSLIDVPAANRPVVIAAARAFAERYPSEQAVPDAIEAEYRGDHAAALEALLRRYDAAPPEERSDFYVSSAVTGFLLQERRRQAEAFLADPDPTPEQRALFYRRYVQTGASVFGGTDADQRRYLERLVTLDPDNATYLAGLIRLLWNGGNRAGVAARLGGFVAAHPEERDAASVLQLVLLLAAQTDAATAVAKRSGVDVNDPDYLIDLLARVQAGRDSGNILTFVSLFGAVYEAARQEKPTLEGIAALDARRHQDRTTVQPVDADLLAPMAREAANPARVPMAMRGVWRWSAADPNAPADTAAAQRETLLQRLIAVAGAPAPASGAAPATGDAAIVAALTGSPAIAAELDREARLLDPFVRQRQQSLYDLVAAGLVRQGLADQRIDALLAKLADGSIDGHDLHLLATLAVDRRRVLAPVQLAQIRIVVDRLPAMTPQRRIIWSRLFAAAGDYAGAQEWLEAAAMQILYVDAADLGSGAPLSTFDPVVDALRDWADKTAAAAAHAALAVRIERERAIMPADDVPAALPPLVPAA</sequence>
<evidence type="ECO:0008006" key="4">
    <source>
        <dbReference type="Google" id="ProtNLM"/>
    </source>
</evidence>
<dbReference type="PROSITE" id="PS50005">
    <property type="entry name" value="TPR"/>
    <property type="match status" value="1"/>
</dbReference>
<reference evidence="3" key="1">
    <citation type="journal article" date="2019" name="Int. J. Syst. Evol. Microbiol.">
        <title>The Global Catalogue of Microorganisms (GCM) 10K type strain sequencing project: providing services to taxonomists for standard genome sequencing and annotation.</title>
        <authorList>
            <consortium name="The Broad Institute Genomics Platform"/>
            <consortium name="The Broad Institute Genome Sequencing Center for Infectious Disease"/>
            <person name="Wu L."/>
            <person name="Ma J."/>
        </authorList>
    </citation>
    <scope>NUCLEOTIDE SEQUENCE [LARGE SCALE GENOMIC DNA]</scope>
    <source>
        <strain evidence="3">JCM 17498</strain>
    </source>
</reference>
<dbReference type="Proteomes" id="UP001500523">
    <property type="component" value="Unassembled WGS sequence"/>
</dbReference>
<evidence type="ECO:0000313" key="2">
    <source>
        <dbReference type="EMBL" id="GAA3718235.1"/>
    </source>
</evidence>
<keyword evidence="3" id="KW-1185">Reference proteome</keyword>
<evidence type="ECO:0000256" key="1">
    <source>
        <dbReference type="PROSITE-ProRule" id="PRU00339"/>
    </source>
</evidence>
<comment type="caution">
    <text evidence="2">The sequence shown here is derived from an EMBL/GenBank/DDBJ whole genome shotgun (WGS) entry which is preliminary data.</text>
</comment>